<proteinExistence type="predicted"/>
<sequence>MKHNIKKWIAGTTLLAGLLINSSCENNFGDINSDPSIVTNPDPKYLFTYSLNSLESYQGAEWIWENLEQLLRFSQHLTTDPYELSTNINSRYSAYYSNILPNLVQIRKLIDAKADKDRYQKMRAATYVVAILQGLRVTDMDGSIPYLTAIEGRDAGNYTPEYDSQKVLYDTWLTELTDAVTTLTASSTDQESYGNADIFYHSDWTKWAKLANTLKLRIAVRYENQDKAKTQQIFKDVMGSSVGPIVDDADQFVYLDPDHNPIGGDVDYRSIRYATKSIITFLKSTNDPRLPIYFSPNDLTPEALTNLATTGQALPAFINAADPLIRYQGGPADWTTDPTTAAFYKNPLNAGTNKYVVMSTINKNFFAPRRNGATGTFVDNMVTSAETCFYIAEFIQKGYGAGVNTNGTAEDWYKKGVTSSLKNMNAIAVSAQSTTGLVAATADAQIAAYLAQDKVKFNGVNNLERIYVQQYLNFMRLPTEAFTFVRRTGYPKNSSTYYPRDAFKESIPRRYWIDEPALGTNNANWLKAQQEQGFTPGDRSVQALSTQRLWFDKTSPDFGAGI</sequence>
<organism evidence="1 2">
    <name type="scientific">Dyadobacter helix</name>
    <dbReference type="NCBI Taxonomy" id="2822344"/>
    <lineage>
        <taxon>Bacteria</taxon>
        <taxon>Pseudomonadati</taxon>
        <taxon>Bacteroidota</taxon>
        <taxon>Cytophagia</taxon>
        <taxon>Cytophagales</taxon>
        <taxon>Spirosomataceae</taxon>
        <taxon>Dyadobacter</taxon>
    </lineage>
</organism>
<dbReference type="Pfam" id="PF12771">
    <property type="entry name" value="SusD-like_2"/>
    <property type="match status" value="1"/>
</dbReference>
<evidence type="ECO:0000313" key="1">
    <source>
        <dbReference type="EMBL" id="CAG4993835.1"/>
    </source>
</evidence>
<dbReference type="InterPro" id="IPR011990">
    <property type="entry name" value="TPR-like_helical_dom_sf"/>
</dbReference>
<gene>
    <name evidence="1" type="ORF">DYBT9275_01244</name>
</gene>
<dbReference type="RefSeq" id="WP_215237913.1">
    <property type="nucleotide sequence ID" value="NZ_CAJRAF010000001.1"/>
</dbReference>
<dbReference type="Proteomes" id="UP000680038">
    <property type="component" value="Unassembled WGS sequence"/>
</dbReference>
<name>A0A916NAZ6_9BACT</name>
<evidence type="ECO:0008006" key="3">
    <source>
        <dbReference type="Google" id="ProtNLM"/>
    </source>
</evidence>
<evidence type="ECO:0000313" key="2">
    <source>
        <dbReference type="Proteomes" id="UP000680038"/>
    </source>
</evidence>
<dbReference type="AlphaFoldDB" id="A0A916NAZ6"/>
<dbReference type="EMBL" id="CAJRAF010000001">
    <property type="protein sequence ID" value="CAG4993835.1"/>
    <property type="molecule type" value="Genomic_DNA"/>
</dbReference>
<dbReference type="SUPFAM" id="SSF48452">
    <property type="entry name" value="TPR-like"/>
    <property type="match status" value="1"/>
</dbReference>
<dbReference type="InterPro" id="IPR041662">
    <property type="entry name" value="SusD-like_2"/>
</dbReference>
<comment type="caution">
    <text evidence="1">The sequence shown here is derived from an EMBL/GenBank/DDBJ whole genome shotgun (WGS) entry which is preliminary data.</text>
</comment>
<accession>A0A916NAZ6</accession>
<dbReference type="Gene3D" id="1.25.40.390">
    <property type="match status" value="1"/>
</dbReference>
<reference evidence="1" key="1">
    <citation type="submission" date="2021-04" db="EMBL/GenBank/DDBJ databases">
        <authorList>
            <person name="Rodrigo-Torres L."/>
            <person name="Arahal R. D."/>
            <person name="Lucena T."/>
        </authorList>
    </citation>
    <scope>NUCLEOTIDE SEQUENCE</scope>
    <source>
        <strain evidence="1">CECT 9275</strain>
    </source>
</reference>
<keyword evidence="2" id="KW-1185">Reference proteome</keyword>
<protein>
    <recommendedName>
        <fullName evidence="3">SusD/RagB family nutrient-binding outer membrane lipoprotein</fullName>
    </recommendedName>
</protein>